<dbReference type="GO" id="GO:0017183">
    <property type="term" value="P:protein histidyl modification to diphthamide"/>
    <property type="evidence" value="ECO:0007669"/>
    <property type="project" value="TreeGrafter"/>
</dbReference>
<dbReference type="NCBIfam" id="TIGR00290">
    <property type="entry name" value="MJ0570_dom"/>
    <property type="match status" value="1"/>
</dbReference>
<dbReference type="Proteomes" id="UP000316626">
    <property type="component" value="Unassembled WGS sequence"/>
</dbReference>
<keyword evidence="2" id="KW-0436">Ligase</keyword>
<reference evidence="2 3" key="1">
    <citation type="submission" date="2019-06" db="EMBL/GenBank/DDBJ databases">
        <title>Psychrobacillus vulpis sp. nov., a new species isolated from feces of a red fox that inhabits in The Tablas de Daimiel Natural Park, Albacete, Spain.</title>
        <authorList>
            <person name="Rodriguez M."/>
            <person name="Reina J.C."/>
            <person name="Bejar V."/>
            <person name="Llamas I."/>
        </authorList>
    </citation>
    <scope>NUCLEOTIDE SEQUENCE [LARGE SCALE GENOMIC DNA]</scope>
    <source>
        <strain evidence="2 3">Z8</strain>
    </source>
</reference>
<dbReference type="PANTHER" id="PTHR12196">
    <property type="entry name" value="DOMAIN OF UNKNOWN FUNCTION 71 DUF71 -CONTAINING PROTEIN"/>
    <property type="match status" value="1"/>
</dbReference>
<comment type="caution">
    <text evidence="2">The sequence shown here is derived from an EMBL/GenBank/DDBJ whole genome shotgun (WGS) entry which is preliminary data.</text>
</comment>
<protein>
    <submittedName>
        <fullName evidence="2">Diphthine--ammonia ligase</fullName>
        <ecNumber evidence="2">6.3.1.14</ecNumber>
    </submittedName>
</protein>
<gene>
    <name evidence="2" type="ORF">FG384_03485</name>
</gene>
<keyword evidence="3" id="KW-1185">Reference proteome</keyword>
<name>A0A544TV15_9BACI</name>
<dbReference type="GO" id="GO:0017178">
    <property type="term" value="F:diphthine-ammonia ligase activity"/>
    <property type="evidence" value="ECO:0007669"/>
    <property type="project" value="UniProtKB-EC"/>
</dbReference>
<dbReference type="RefSeq" id="WP_142641172.1">
    <property type="nucleotide sequence ID" value="NZ_VDGI01000002.1"/>
</dbReference>
<evidence type="ECO:0000313" key="2">
    <source>
        <dbReference type="EMBL" id="TQR21281.1"/>
    </source>
</evidence>
<dbReference type="EMBL" id="VDGI01000002">
    <property type="protein sequence ID" value="TQR21281.1"/>
    <property type="molecule type" value="Genomic_DNA"/>
</dbReference>
<evidence type="ECO:0000259" key="1">
    <source>
        <dbReference type="Pfam" id="PF01902"/>
    </source>
</evidence>
<dbReference type="PIRSF" id="PIRSF039123">
    <property type="entry name" value="Diphthamide_synthase"/>
    <property type="match status" value="1"/>
</dbReference>
<feature type="domain" description="Diphthamide synthase" evidence="1">
    <location>
        <begin position="9"/>
        <end position="214"/>
    </location>
</feature>
<proteinExistence type="predicted"/>
<accession>A0A544TV15</accession>
<dbReference type="Gene3D" id="3.40.50.620">
    <property type="entry name" value="HUPs"/>
    <property type="match status" value="1"/>
</dbReference>
<dbReference type="InterPro" id="IPR002761">
    <property type="entry name" value="Diphthami_syn_dom"/>
</dbReference>
<dbReference type="Pfam" id="PF01902">
    <property type="entry name" value="Diphthami_syn_2"/>
    <property type="match status" value="1"/>
</dbReference>
<dbReference type="EC" id="6.3.1.14" evidence="2"/>
<dbReference type="InterPro" id="IPR030662">
    <property type="entry name" value="DPH6/MJ0570"/>
</dbReference>
<sequence length="221" mass="24601">MKNTTFVSSWSGGKDSALAYYRAMKLGMQPKKILTMFEEDGEISKSHALPVEVVQAQADSLGVSLITKEASWGTYEELFVEAMNECRDKGITHGVFGDIDIEGHLEWVQQTCAKSDIVSVHPLWQEPRRAIVERLLDEGFEAWIIVVNTTLMPAKYVGKKITNELIEELEAAGIDSCGENGEFHTVAIDGPIFSERVDIEIGEPVKRGDYIFTPVSLKSFN</sequence>
<dbReference type="OrthoDB" id="3572539at2"/>
<dbReference type="AlphaFoldDB" id="A0A544TV15"/>
<dbReference type="Gene3D" id="3.90.1490.10">
    <property type="entry name" value="putative n-type atp pyrophosphatase, domain 2"/>
    <property type="match status" value="1"/>
</dbReference>
<dbReference type="PANTHER" id="PTHR12196:SF2">
    <property type="entry name" value="DIPHTHINE--AMMONIA LIGASE"/>
    <property type="match status" value="1"/>
</dbReference>
<evidence type="ECO:0000313" key="3">
    <source>
        <dbReference type="Proteomes" id="UP000316626"/>
    </source>
</evidence>
<dbReference type="InterPro" id="IPR014729">
    <property type="entry name" value="Rossmann-like_a/b/a_fold"/>
</dbReference>
<dbReference type="SUPFAM" id="SSF52402">
    <property type="entry name" value="Adenine nucleotide alpha hydrolases-like"/>
    <property type="match status" value="1"/>
</dbReference>
<dbReference type="CDD" id="cd01994">
    <property type="entry name" value="AANH_PF0828-like"/>
    <property type="match status" value="1"/>
</dbReference>
<organism evidence="2 3">
    <name type="scientific">Psychrobacillus vulpis</name>
    <dbReference type="NCBI Taxonomy" id="2325572"/>
    <lineage>
        <taxon>Bacteria</taxon>
        <taxon>Bacillati</taxon>
        <taxon>Bacillota</taxon>
        <taxon>Bacilli</taxon>
        <taxon>Bacillales</taxon>
        <taxon>Bacillaceae</taxon>
        <taxon>Psychrobacillus</taxon>
    </lineage>
</organism>